<dbReference type="InterPro" id="IPR020372">
    <property type="entry name" value="Competence_ComGG"/>
</dbReference>
<dbReference type="Pfam" id="PF14173">
    <property type="entry name" value="ComGG"/>
    <property type="match status" value="1"/>
</dbReference>
<dbReference type="AlphaFoldDB" id="A0A4S3Q0K7"/>
<dbReference type="EMBL" id="SLUB01000001">
    <property type="protein sequence ID" value="THE15485.1"/>
    <property type="molecule type" value="Genomic_DNA"/>
</dbReference>
<evidence type="ECO:0000313" key="2">
    <source>
        <dbReference type="Proteomes" id="UP000306477"/>
    </source>
</evidence>
<organism evidence="1 2">
    <name type="scientific">Bacillus timonensis</name>
    <dbReference type="NCBI Taxonomy" id="1033734"/>
    <lineage>
        <taxon>Bacteria</taxon>
        <taxon>Bacillati</taxon>
        <taxon>Bacillota</taxon>
        <taxon>Bacilli</taxon>
        <taxon>Bacillales</taxon>
        <taxon>Bacillaceae</taxon>
        <taxon>Bacillus</taxon>
    </lineage>
</organism>
<dbReference type="OrthoDB" id="2969153at2"/>
<dbReference type="RefSeq" id="WP_136377800.1">
    <property type="nucleotide sequence ID" value="NZ_SLUB01000001.1"/>
</dbReference>
<evidence type="ECO:0000313" key="1">
    <source>
        <dbReference type="EMBL" id="THE15485.1"/>
    </source>
</evidence>
<name>A0A4S3Q0K7_9BACI</name>
<protein>
    <recommendedName>
        <fullName evidence="3">Competence protein ComG</fullName>
    </recommendedName>
</protein>
<comment type="caution">
    <text evidence="1">The sequence shown here is derived from an EMBL/GenBank/DDBJ whole genome shotgun (WGS) entry which is preliminary data.</text>
</comment>
<evidence type="ECO:0008006" key="3">
    <source>
        <dbReference type="Google" id="ProtNLM"/>
    </source>
</evidence>
<dbReference type="Proteomes" id="UP000306477">
    <property type="component" value="Unassembled WGS sequence"/>
</dbReference>
<sequence>MKNEKGFILPVTIAISFLFFLVFTSQVNAYLTEKAFSKETEEILILENLMQLGVGDMKEILLSEEESKELTGSFNYPKGLITYNVSPATMTTSYITLICKTNEQRKSSARFMYDYETKEISSWLDLR</sequence>
<keyword evidence="2" id="KW-1185">Reference proteome</keyword>
<reference evidence="1 2" key="1">
    <citation type="journal article" date="2019" name="Indoor Air">
        <title>Impacts of indoor surface finishes on bacterial viability.</title>
        <authorList>
            <person name="Hu J."/>
            <person name="Maamar S.B."/>
            <person name="Glawe A.J."/>
            <person name="Gottel N."/>
            <person name="Gilbert J.A."/>
            <person name="Hartmann E.M."/>
        </authorList>
    </citation>
    <scope>NUCLEOTIDE SEQUENCE [LARGE SCALE GENOMIC DNA]</scope>
    <source>
        <strain evidence="1 2">AF060A6</strain>
    </source>
</reference>
<accession>A0A4S3Q0K7</accession>
<gene>
    <name evidence="1" type="ORF">E1I69_01120</name>
</gene>
<proteinExistence type="predicted"/>